<protein>
    <submittedName>
        <fullName evidence="1">Spo0E like sporulation regulatory protein</fullName>
    </submittedName>
</protein>
<dbReference type="InterPro" id="IPR036638">
    <property type="entry name" value="HLH_DNA-bd_sf"/>
</dbReference>
<evidence type="ECO:0000313" key="2">
    <source>
        <dbReference type="Proteomes" id="UP000184447"/>
    </source>
</evidence>
<dbReference type="Gene3D" id="4.10.280.10">
    <property type="entry name" value="Helix-loop-helix DNA-binding domain"/>
    <property type="match status" value="1"/>
</dbReference>
<reference evidence="1 2" key="1">
    <citation type="submission" date="2016-11" db="EMBL/GenBank/DDBJ databases">
        <authorList>
            <person name="Jaros S."/>
            <person name="Januszkiewicz K."/>
            <person name="Wedrychowicz H."/>
        </authorList>
    </citation>
    <scope>NUCLEOTIDE SEQUENCE [LARGE SCALE GENOMIC DNA]</scope>
    <source>
        <strain evidence="1 2">DSM 8605</strain>
    </source>
</reference>
<dbReference type="RefSeq" id="WP_084133614.1">
    <property type="nucleotide sequence ID" value="NZ_FQXM01000021.1"/>
</dbReference>
<keyword evidence="2" id="KW-1185">Reference proteome</keyword>
<dbReference type="EMBL" id="FQXM01000021">
    <property type="protein sequence ID" value="SHH92377.1"/>
    <property type="molecule type" value="Genomic_DNA"/>
</dbReference>
<dbReference type="Proteomes" id="UP000184447">
    <property type="component" value="Unassembled WGS sequence"/>
</dbReference>
<dbReference type="InterPro" id="IPR018540">
    <property type="entry name" value="Spo0E-like"/>
</dbReference>
<dbReference type="OrthoDB" id="1916677at2"/>
<accession>A0A1M5WXU3</accession>
<name>A0A1M5WXU3_9CLOT</name>
<dbReference type="GO" id="GO:0046983">
    <property type="term" value="F:protein dimerization activity"/>
    <property type="evidence" value="ECO:0007669"/>
    <property type="project" value="InterPro"/>
</dbReference>
<dbReference type="Pfam" id="PF09388">
    <property type="entry name" value="SpoOE-like"/>
    <property type="match status" value="1"/>
</dbReference>
<dbReference type="GO" id="GO:0043937">
    <property type="term" value="P:regulation of sporulation"/>
    <property type="evidence" value="ECO:0007669"/>
    <property type="project" value="InterPro"/>
</dbReference>
<gene>
    <name evidence="1" type="ORF">SAMN02745207_03205</name>
</gene>
<dbReference type="InterPro" id="IPR037208">
    <property type="entry name" value="Spo0E-like_sf"/>
</dbReference>
<sequence length="57" mass="6735">MEYSSTYLEEKRNYLNSLIEKDSSNLLSSEVIKASEELDLLIYEYQLFIKNHNTSNN</sequence>
<dbReference type="SUPFAM" id="SSF140500">
    <property type="entry name" value="BAS1536-like"/>
    <property type="match status" value="1"/>
</dbReference>
<organism evidence="1 2">
    <name type="scientific">Clostridium grantii DSM 8605</name>
    <dbReference type="NCBI Taxonomy" id="1121316"/>
    <lineage>
        <taxon>Bacteria</taxon>
        <taxon>Bacillati</taxon>
        <taxon>Bacillota</taxon>
        <taxon>Clostridia</taxon>
        <taxon>Eubacteriales</taxon>
        <taxon>Clostridiaceae</taxon>
        <taxon>Clostridium</taxon>
    </lineage>
</organism>
<dbReference type="AlphaFoldDB" id="A0A1M5WXU3"/>
<evidence type="ECO:0000313" key="1">
    <source>
        <dbReference type="EMBL" id="SHH92377.1"/>
    </source>
</evidence>
<proteinExistence type="predicted"/>